<keyword evidence="4 6" id="KW-0663">Pyridoxal phosphate</keyword>
<dbReference type="PRINTS" id="PR00800">
    <property type="entry name" value="YHDCRBOXLASE"/>
</dbReference>
<dbReference type="Gene3D" id="3.40.640.10">
    <property type="entry name" value="Type I PLP-dependent aspartate aminotransferase-like (Major domain)"/>
    <property type="match status" value="1"/>
</dbReference>
<dbReference type="FunFam" id="3.40.640.10:FF:000025">
    <property type="entry name" value="Histidine decarboxylase"/>
    <property type="match status" value="1"/>
</dbReference>
<name>A0A450WT90_9GAMM</name>
<comment type="cofactor">
    <cofactor evidence="1 6 7">
        <name>pyridoxal 5'-phosphate</name>
        <dbReference type="ChEBI" id="CHEBI:597326"/>
    </cofactor>
</comment>
<evidence type="ECO:0000256" key="4">
    <source>
        <dbReference type="ARBA" id="ARBA00022898"/>
    </source>
</evidence>
<evidence type="ECO:0000256" key="3">
    <source>
        <dbReference type="ARBA" id="ARBA00022793"/>
    </source>
</evidence>
<dbReference type="InterPro" id="IPR015421">
    <property type="entry name" value="PyrdxlP-dep_Trfase_major"/>
</dbReference>
<gene>
    <name evidence="8" type="ORF">BECKLFY1418C_GA0070996_106920</name>
</gene>
<keyword evidence="5 7" id="KW-0456">Lyase</keyword>
<reference evidence="8" key="1">
    <citation type="submission" date="2019-02" db="EMBL/GenBank/DDBJ databases">
        <authorList>
            <person name="Gruber-Vodicka R. H."/>
            <person name="Seah K. B. B."/>
        </authorList>
    </citation>
    <scope>NUCLEOTIDE SEQUENCE</scope>
    <source>
        <strain evidence="8">BECK_BY7</strain>
    </source>
</reference>
<feature type="modified residue" description="N6-(pyridoxal phosphate)lysine" evidence="6">
    <location>
        <position position="310"/>
    </location>
</feature>
<sequence>MRKSSLPNVNIHMTKDEFRRQGYKIIDWISDYRERAGQFPVLSRVSPNEVRSKLPPSPPQIGESMEEVMDDMENIILPGLTHWQSPNFFAYFPTSCSAPSVLGELLCSGLGVQGMLWATSPACTELETHVLDWLADMLNLPDKFKSTSTGGGVIQDFASSATLCALLAAREQVTEGQGNRVGCDGKLVAYCSTQTHSSVEKAIRISGLGSDNLRLIEVDSNFAMRPNLLAARIAEDRAAGRIPCFVCATIGTTSSLAVDPVSEIGRICREEGVWLHVDAAMAGSAAVCPEFQYLHHGLEYADSYCFNPHKWLLVNHDCDCFYVANRSALINALGILPEYLKNVATESGGVIDYRDWQVPLGRRFRALKLWFVIRHYGIEGLRAHIRKHVRLAELFADLVEKSDLFDLAVSPFLSLVCFYGKKGNKADEQLLDKVNKEGMIYLTHTKLDGRYTLRFCIGQERTEEHHVRRAFEILEEAAK</sequence>
<dbReference type="EMBL" id="CAADFN010000069">
    <property type="protein sequence ID" value="VFK20227.1"/>
    <property type="molecule type" value="Genomic_DNA"/>
</dbReference>
<evidence type="ECO:0000256" key="6">
    <source>
        <dbReference type="PIRSR" id="PIRSR602129-50"/>
    </source>
</evidence>
<dbReference type="GO" id="GO:0019752">
    <property type="term" value="P:carboxylic acid metabolic process"/>
    <property type="evidence" value="ECO:0007669"/>
    <property type="project" value="InterPro"/>
</dbReference>
<dbReference type="CDD" id="cd06450">
    <property type="entry name" value="DOPA_deC_like"/>
    <property type="match status" value="1"/>
</dbReference>
<dbReference type="GO" id="GO:0016831">
    <property type="term" value="F:carboxy-lyase activity"/>
    <property type="evidence" value="ECO:0007669"/>
    <property type="project" value="UniProtKB-KW"/>
</dbReference>
<comment type="similarity">
    <text evidence="2 7">Belongs to the group II decarboxylase family.</text>
</comment>
<keyword evidence="3" id="KW-0210">Decarboxylase</keyword>
<proteinExistence type="inferred from homology"/>
<dbReference type="GO" id="GO:0030170">
    <property type="term" value="F:pyridoxal phosphate binding"/>
    <property type="evidence" value="ECO:0007669"/>
    <property type="project" value="InterPro"/>
</dbReference>
<evidence type="ECO:0000256" key="1">
    <source>
        <dbReference type="ARBA" id="ARBA00001933"/>
    </source>
</evidence>
<dbReference type="InterPro" id="IPR015424">
    <property type="entry name" value="PyrdxlP-dep_Trfase"/>
</dbReference>
<dbReference type="InterPro" id="IPR002129">
    <property type="entry name" value="PyrdxlP-dep_de-COase"/>
</dbReference>
<dbReference type="InterPro" id="IPR010977">
    <property type="entry name" value="Aromatic_deC"/>
</dbReference>
<evidence type="ECO:0000313" key="8">
    <source>
        <dbReference type="EMBL" id="VFK20227.1"/>
    </source>
</evidence>
<dbReference type="Pfam" id="PF00282">
    <property type="entry name" value="Pyridoxal_deC"/>
    <property type="match status" value="1"/>
</dbReference>
<organism evidence="8">
    <name type="scientific">Candidatus Kentrum sp. LFY</name>
    <dbReference type="NCBI Taxonomy" id="2126342"/>
    <lineage>
        <taxon>Bacteria</taxon>
        <taxon>Pseudomonadati</taxon>
        <taxon>Pseudomonadota</taxon>
        <taxon>Gammaproteobacteria</taxon>
        <taxon>Candidatus Kentrum</taxon>
    </lineage>
</organism>
<protein>
    <submittedName>
        <fullName evidence="8">Aromatic-L-amino-acid decarboxylase</fullName>
    </submittedName>
</protein>
<dbReference type="AlphaFoldDB" id="A0A450WT90"/>
<accession>A0A450WT90</accession>
<dbReference type="Gene3D" id="3.90.1150.10">
    <property type="entry name" value="Aspartate Aminotransferase, domain 1"/>
    <property type="match status" value="1"/>
</dbReference>
<dbReference type="Gene3D" id="1.20.1340.10">
    <property type="entry name" value="dopa decarboxylase, N-terminal domain"/>
    <property type="match status" value="1"/>
</dbReference>
<dbReference type="PANTHER" id="PTHR11999:SF70">
    <property type="entry name" value="MIP05841P"/>
    <property type="match status" value="1"/>
</dbReference>
<dbReference type="GO" id="GO:0005737">
    <property type="term" value="C:cytoplasm"/>
    <property type="evidence" value="ECO:0007669"/>
    <property type="project" value="TreeGrafter"/>
</dbReference>
<evidence type="ECO:0000256" key="2">
    <source>
        <dbReference type="ARBA" id="ARBA00009533"/>
    </source>
</evidence>
<dbReference type="SUPFAM" id="SSF53383">
    <property type="entry name" value="PLP-dependent transferases"/>
    <property type="match status" value="1"/>
</dbReference>
<evidence type="ECO:0000256" key="7">
    <source>
        <dbReference type="RuleBase" id="RU000382"/>
    </source>
</evidence>
<dbReference type="PANTHER" id="PTHR11999">
    <property type="entry name" value="GROUP II PYRIDOXAL-5-PHOSPHATE DECARBOXYLASE"/>
    <property type="match status" value="1"/>
</dbReference>
<dbReference type="InterPro" id="IPR015422">
    <property type="entry name" value="PyrdxlP-dep_Trfase_small"/>
</dbReference>
<dbReference type="GO" id="GO:0006520">
    <property type="term" value="P:amino acid metabolic process"/>
    <property type="evidence" value="ECO:0007669"/>
    <property type="project" value="InterPro"/>
</dbReference>
<evidence type="ECO:0000256" key="5">
    <source>
        <dbReference type="ARBA" id="ARBA00023239"/>
    </source>
</evidence>